<dbReference type="Pfam" id="PF00135">
    <property type="entry name" value="COesterase"/>
    <property type="match status" value="1"/>
</dbReference>
<evidence type="ECO:0000313" key="7">
    <source>
        <dbReference type="EMBL" id="OXA60087.1"/>
    </source>
</evidence>
<name>A0A226ESE5_FOLCA</name>
<comment type="similarity">
    <text evidence="1">Belongs to the type-B carboxylesterase/lipase family.</text>
</comment>
<sequence length="582" mass="66191">MGLIKSIAKLSAFLVALFAFVIYYKFIRTIPGPVVQLEDGKIQGIKLTSRNGQEYLAYLSIPYAQPPVGRLRFMGPVPAEKWDGILDASKFGEMCAQFDYLVLGIKLGSEDCLYLNVYVPEKIPIGEKLPVIFYIHGGYFMFGSSHLAGANYFLDHKVILVTIHYRLGALGFLSSGDGVIRGNAGLKDQNLALKWVQRNIDAFKGDKTKVTIIGESAGAASVHYHMLSPLSKGLFSRAIRESASALDYWTLYRNNKEQAARFAKKFNCPTDNSNKMAECLQSLDVHTLLDGHKDMQEFTTPLIGKFVPSIEVKADADAFLTEEPIVLLKSGRFNRVPFMTGFNHDEGLMHSTSLWANQTILDEADDWQNWAPKAFHYNPKRTDISQKLRQFYFGAQTKHLNSRDLIQNFTNLFGDRLFIVGVAQAALLERKFVPTYLYYYEHDGGFNLGTFLATSQAKIHPIVDLIAERLRYLYVTFLLGEEYRHDVPGTAHYDEFAMLYSGPLEYMYMTSKDVKMSIEMVKLWVDFATDQKPLKFRGIEVQPASDKGDVKYFHMTYDNPKMINEPITDRRLLWESFNLQPE</sequence>
<organism evidence="7 8">
    <name type="scientific">Folsomia candida</name>
    <name type="common">Springtail</name>
    <dbReference type="NCBI Taxonomy" id="158441"/>
    <lineage>
        <taxon>Eukaryota</taxon>
        <taxon>Metazoa</taxon>
        <taxon>Ecdysozoa</taxon>
        <taxon>Arthropoda</taxon>
        <taxon>Hexapoda</taxon>
        <taxon>Collembola</taxon>
        <taxon>Entomobryomorpha</taxon>
        <taxon>Isotomoidea</taxon>
        <taxon>Isotomidae</taxon>
        <taxon>Proisotominae</taxon>
        <taxon>Folsomia</taxon>
    </lineage>
</organism>
<keyword evidence="4" id="KW-0325">Glycoprotein</keyword>
<keyword evidence="5" id="KW-0472">Membrane</keyword>
<evidence type="ECO:0000256" key="4">
    <source>
        <dbReference type="ARBA" id="ARBA00023180"/>
    </source>
</evidence>
<dbReference type="InterPro" id="IPR029058">
    <property type="entry name" value="AB_hydrolase_fold"/>
</dbReference>
<dbReference type="EMBL" id="LNIX01000002">
    <property type="protein sequence ID" value="OXA60087.1"/>
    <property type="molecule type" value="Genomic_DNA"/>
</dbReference>
<dbReference type="PANTHER" id="PTHR43142:SF1">
    <property type="entry name" value="CARBOXYLIC ESTER HYDROLASE"/>
    <property type="match status" value="1"/>
</dbReference>
<evidence type="ECO:0000256" key="1">
    <source>
        <dbReference type="ARBA" id="ARBA00005964"/>
    </source>
</evidence>
<keyword evidence="3" id="KW-0378">Hydrolase</keyword>
<dbReference type="AlphaFoldDB" id="A0A226ESE5"/>
<protein>
    <submittedName>
        <fullName evidence="7">Esterase E4</fullName>
    </submittedName>
</protein>
<dbReference type="GO" id="GO:0052689">
    <property type="term" value="F:carboxylic ester hydrolase activity"/>
    <property type="evidence" value="ECO:0007669"/>
    <property type="project" value="UniProtKB-KW"/>
</dbReference>
<reference evidence="7 8" key="1">
    <citation type="submission" date="2015-12" db="EMBL/GenBank/DDBJ databases">
        <title>The genome of Folsomia candida.</title>
        <authorList>
            <person name="Faddeeva A."/>
            <person name="Derks M.F."/>
            <person name="Anvar Y."/>
            <person name="Smit S."/>
            <person name="Van Straalen N."/>
            <person name="Roelofs D."/>
        </authorList>
    </citation>
    <scope>NUCLEOTIDE SEQUENCE [LARGE SCALE GENOMIC DNA]</scope>
    <source>
        <strain evidence="7 8">VU population</strain>
        <tissue evidence="7">Whole body</tissue>
    </source>
</reference>
<proteinExistence type="inferred from homology"/>
<dbReference type="PANTHER" id="PTHR43142">
    <property type="entry name" value="CARBOXYLIC ESTER HYDROLASE"/>
    <property type="match status" value="1"/>
</dbReference>
<feature type="domain" description="Carboxylesterase type B" evidence="6">
    <location>
        <begin position="33"/>
        <end position="560"/>
    </location>
</feature>
<dbReference type="SUPFAM" id="SSF53474">
    <property type="entry name" value="alpha/beta-Hydrolases"/>
    <property type="match status" value="1"/>
</dbReference>
<evidence type="ECO:0000256" key="2">
    <source>
        <dbReference type="ARBA" id="ARBA00022487"/>
    </source>
</evidence>
<dbReference type="OMA" id="CHTDDMN"/>
<gene>
    <name evidence="7" type="ORF">Fcan01_05339</name>
</gene>
<evidence type="ECO:0000256" key="5">
    <source>
        <dbReference type="SAM" id="Phobius"/>
    </source>
</evidence>
<dbReference type="InterPro" id="IPR002018">
    <property type="entry name" value="CarbesteraseB"/>
</dbReference>
<dbReference type="OrthoDB" id="6846267at2759"/>
<keyword evidence="2" id="KW-0719">Serine esterase</keyword>
<keyword evidence="5" id="KW-0812">Transmembrane</keyword>
<accession>A0A226ESE5</accession>
<dbReference type="Proteomes" id="UP000198287">
    <property type="component" value="Unassembled WGS sequence"/>
</dbReference>
<keyword evidence="5" id="KW-1133">Transmembrane helix</keyword>
<dbReference type="PROSITE" id="PS00941">
    <property type="entry name" value="CARBOXYLESTERASE_B_2"/>
    <property type="match status" value="1"/>
</dbReference>
<dbReference type="InterPro" id="IPR019819">
    <property type="entry name" value="Carboxylesterase_B_CS"/>
</dbReference>
<evidence type="ECO:0000256" key="3">
    <source>
        <dbReference type="ARBA" id="ARBA00022801"/>
    </source>
</evidence>
<keyword evidence="8" id="KW-1185">Reference proteome</keyword>
<evidence type="ECO:0000259" key="6">
    <source>
        <dbReference type="Pfam" id="PF00135"/>
    </source>
</evidence>
<comment type="caution">
    <text evidence="7">The sequence shown here is derived from an EMBL/GenBank/DDBJ whole genome shotgun (WGS) entry which is preliminary data.</text>
</comment>
<evidence type="ECO:0000313" key="8">
    <source>
        <dbReference type="Proteomes" id="UP000198287"/>
    </source>
</evidence>
<dbReference type="Gene3D" id="3.40.50.1820">
    <property type="entry name" value="alpha/beta hydrolase"/>
    <property type="match status" value="1"/>
</dbReference>
<feature type="transmembrane region" description="Helical" evidence="5">
    <location>
        <begin position="7"/>
        <end position="26"/>
    </location>
</feature>